<reference evidence="1 2" key="1">
    <citation type="submission" date="2020-06" db="EMBL/GenBank/DDBJ databases">
        <authorList>
            <person name="Li R."/>
            <person name="Bekaert M."/>
        </authorList>
    </citation>
    <scope>NUCLEOTIDE SEQUENCE [LARGE SCALE GENOMIC DNA]</scope>
    <source>
        <strain evidence="2">wild</strain>
    </source>
</reference>
<dbReference type="OrthoDB" id="6054650at2759"/>
<evidence type="ECO:0000313" key="1">
    <source>
        <dbReference type="EMBL" id="CAC5412895.1"/>
    </source>
</evidence>
<dbReference type="AlphaFoldDB" id="A0A6J8DZY0"/>
<dbReference type="Proteomes" id="UP000507470">
    <property type="component" value="Unassembled WGS sequence"/>
</dbReference>
<proteinExistence type="predicted"/>
<dbReference type="EMBL" id="CACVKT020008118">
    <property type="protein sequence ID" value="CAC5412895.1"/>
    <property type="molecule type" value="Genomic_DNA"/>
</dbReference>
<evidence type="ECO:0000313" key="2">
    <source>
        <dbReference type="Proteomes" id="UP000507470"/>
    </source>
</evidence>
<gene>
    <name evidence="1" type="ORF">MCOR_45862</name>
</gene>
<name>A0A6J8DZY0_MYTCO</name>
<organism evidence="1 2">
    <name type="scientific">Mytilus coruscus</name>
    <name type="common">Sea mussel</name>
    <dbReference type="NCBI Taxonomy" id="42192"/>
    <lineage>
        <taxon>Eukaryota</taxon>
        <taxon>Metazoa</taxon>
        <taxon>Spiralia</taxon>
        <taxon>Lophotrochozoa</taxon>
        <taxon>Mollusca</taxon>
        <taxon>Bivalvia</taxon>
        <taxon>Autobranchia</taxon>
        <taxon>Pteriomorphia</taxon>
        <taxon>Mytilida</taxon>
        <taxon>Mytiloidea</taxon>
        <taxon>Mytilidae</taxon>
        <taxon>Mytilinae</taxon>
        <taxon>Mytilus</taxon>
    </lineage>
</organism>
<protein>
    <submittedName>
        <fullName evidence="1">Uncharacterized protein</fullName>
    </submittedName>
</protein>
<keyword evidence="2" id="KW-1185">Reference proteome</keyword>
<accession>A0A6J8DZY0</accession>
<sequence length="292" mass="34405">MSGSDVDIMLIDNRVEVYESEREAVQGRKVVLIMDTEDTPYCFSKLRLFTDNNRIDDNSGRIKRFLHFEGSKCLLSSELYKEHNLNFDAASGRLMLASFFYNHKKYMASILLIDYVFSKCTDEKIEAPKGVWLGFNRNQQLMLNSTKHENLITVLKALTIQEVRFCDNSQMIPIELQPVVMPDMNLCIHPKPFAHFLRFLYYYHLQDLTPCRHIVYQLNQLVKDHKVFQYCLVGNTLQLKYSQDSRHFTLFDMFYIVRFLGISHQMIGEPVCDLARLYFRTFDHMISMVDID</sequence>